<reference evidence="8" key="1">
    <citation type="submission" date="2021-03" db="EMBL/GenBank/DDBJ databases">
        <authorList>
            <person name="Palmer J.M."/>
        </authorList>
    </citation>
    <scope>NUCLEOTIDE SEQUENCE</scope>
    <source>
        <strain evidence="8">ARV_011</strain>
    </source>
</reference>
<keyword evidence="3 7" id="KW-0813">Transport</keyword>
<evidence type="ECO:0000256" key="7">
    <source>
        <dbReference type="PIRNR" id="PIRNR017479"/>
    </source>
</evidence>
<protein>
    <recommendedName>
        <fullName evidence="7">Trafficking protein particle complex subunit</fullName>
    </recommendedName>
</protein>
<dbReference type="GeneID" id="66116660"/>
<evidence type="ECO:0000256" key="5">
    <source>
        <dbReference type="ARBA" id="ARBA00022892"/>
    </source>
</evidence>
<dbReference type="PIRSF" id="PIRSF017479">
    <property type="entry name" value="TRAPP_I_complex_Trs31"/>
    <property type="match status" value="1"/>
</dbReference>
<evidence type="ECO:0000313" key="8">
    <source>
        <dbReference type="EMBL" id="KAG7195523.1"/>
    </source>
</evidence>
<dbReference type="GO" id="GO:0005783">
    <property type="term" value="C:endoplasmic reticulum"/>
    <property type="evidence" value="ECO:0007669"/>
    <property type="project" value="UniProtKB-SubCell"/>
</dbReference>
<dbReference type="SUPFAM" id="SSF111126">
    <property type="entry name" value="Ligand-binding domain in the NO signalling and Golgi transport"/>
    <property type="match status" value="1"/>
</dbReference>
<keyword evidence="5 7" id="KW-0931">ER-Golgi transport</keyword>
<comment type="subcellular location">
    <subcellularLocation>
        <location evidence="1">Endoplasmic reticulum</location>
    </subcellularLocation>
    <subcellularLocation>
        <location evidence="7">Golgi apparatus</location>
        <location evidence="7">cis-Golgi network</location>
    </subcellularLocation>
</comment>
<dbReference type="InterPro" id="IPR016696">
    <property type="entry name" value="TRAPP-I_su5"/>
</dbReference>
<dbReference type="Proteomes" id="UP000790833">
    <property type="component" value="Unassembled WGS sequence"/>
</dbReference>
<keyword evidence="9" id="KW-1185">Reference proteome</keyword>
<dbReference type="OrthoDB" id="10254842at2759"/>
<evidence type="ECO:0000256" key="6">
    <source>
        <dbReference type="ARBA" id="ARBA00023034"/>
    </source>
</evidence>
<dbReference type="PANTHER" id="PTHR20902">
    <property type="entry name" value="41-2 PROTEIN ANTIGEN-RELATED"/>
    <property type="match status" value="1"/>
</dbReference>
<dbReference type="InterPro" id="IPR024096">
    <property type="entry name" value="NO_sig/Golgi_transp_ligand-bd"/>
</dbReference>
<dbReference type="PANTHER" id="PTHR20902:SF0">
    <property type="entry name" value="TRAFFICKING PROTEIN PARTICLE COMPLEX SUBUNIT 5"/>
    <property type="match status" value="1"/>
</dbReference>
<comment type="caution">
    <text evidence="8">The sequence shown here is derived from an EMBL/GenBank/DDBJ whole genome shotgun (WGS) entry which is preliminary data.</text>
</comment>
<comment type="similarity">
    <text evidence="2 7">Belongs to the TRAPP small subunits family. BET3 subfamily.</text>
</comment>
<name>A0A9P7VCE0_9ASCO</name>
<accession>A0A9P7VCE0</accession>
<comment type="function">
    <text evidence="7">Plays a key role in the late stages of endoplasmic reticulum to Golgi traffic.</text>
</comment>
<dbReference type="Pfam" id="PF04051">
    <property type="entry name" value="TRAPP"/>
    <property type="match status" value="1"/>
</dbReference>
<dbReference type="InterPro" id="IPR007194">
    <property type="entry name" value="TRAPP_component"/>
</dbReference>
<dbReference type="GO" id="GO:1990070">
    <property type="term" value="C:TRAPPI protein complex"/>
    <property type="evidence" value="ECO:0007669"/>
    <property type="project" value="TreeGrafter"/>
</dbReference>
<dbReference type="EMBL" id="JAHMUF010000003">
    <property type="protein sequence ID" value="KAG7195523.1"/>
    <property type="molecule type" value="Genomic_DNA"/>
</dbReference>
<comment type="subunit">
    <text evidence="7">Part of the multisubunit TRAPP (transport protein particle) complex.</text>
</comment>
<dbReference type="GO" id="GO:0006888">
    <property type="term" value="P:endoplasmic reticulum to Golgi vesicle-mediated transport"/>
    <property type="evidence" value="ECO:0007669"/>
    <property type="project" value="TreeGrafter"/>
</dbReference>
<dbReference type="RefSeq" id="XP_043051068.1">
    <property type="nucleotide sequence ID" value="XM_043194016.1"/>
</dbReference>
<evidence type="ECO:0000256" key="1">
    <source>
        <dbReference type="ARBA" id="ARBA00004240"/>
    </source>
</evidence>
<dbReference type="GO" id="GO:1990071">
    <property type="term" value="C:TRAPPII protein complex"/>
    <property type="evidence" value="ECO:0007669"/>
    <property type="project" value="TreeGrafter"/>
</dbReference>
<keyword evidence="4 7" id="KW-0256">Endoplasmic reticulum</keyword>
<evidence type="ECO:0000313" key="9">
    <source>
        <dbReference type="Proteomes" id="UP000790833"/>
    </source>
</evidence>
<dbReference type="CDD" id="cd14943">
    <property type="entry name" value="TRAPPC5_Trs31"/>
    <property type="match status" value="1"/>
</dbReference>
<evidence type="ECO:0000256" key="3">
    <source>
        <dbReference type="ARBA" id="ARBA00022448"/>
    </source>
</evidence>
<sequence>MSEEEIILPSIASGVKSLTVNDRPMHEFGYNPSLGPHSNEITESSLNILLNRKTISLTPTSTHSIYDRNILGTKKHELSISSLSFLFGEVVSWSHRSSKGIQDLENRLNGLGYKIGQRTLELVKLRERFKNTKREIRLVEMLQFIHSTLWKALFGESANELERSQDINNEYMITDNCPLMAKFINIPKDYGNLNCSALTAGIIEGALDSAGFYAHVSAHSVPTDYMPQRTVFLIKVEEEVLIREDLRGGPMN</sequence>
<organism evidence="8 9">
    <name type="scientific">Scheffersomyces spartinae</name>
    <dbReference type="NCBI Taxonomy" id="45513"/>
    <lineage>
        <taxon>Eukaryota</taxon>
        <taxon>Fungi</taxon>
        <taxon>Dikarya</taxon>
        <taxon>Ascomycota</taxon>
        <taxon>Saccharomycotina</taxon>
        <taxon>Pichiomycetes</taxon>
        <taxon>Debaryomycetaceae</taxon>
        <taxon>Scheffersomyces</taxon>
    </lineage>
</organism>
<gene>
    <name evidence="8" type="primary">TRS31</name>
    <name evidence="8" type="ORF">KQ657_003286</name>
</gene>
<dbReference type="FunFam" id="3.30.1380.20:FF:000002">
    <property type="entry name" value="Trafficking protein particle complex subunit"/>
    <property type="match status" value="1"/>
</dbReference>
<evidence type="ECO:0000256" key="4">
    <source>
        <dbReference type="ARBA" id="ARBA00022824"/>
    </source>
</evidence>
<evidence type="ECO:0000256" key="2">
    <source>
        <dbReference type="ARBA" id="ARBA00006218"/>
    </source>
</evidence>
<keyword evidence="6 7" id="KW-0333">Golgi apparatus</keyword>
<proteinExistence type="inferred from homology"/>
<dbReference type="GO" id="GO:1990072">
    <property type="term" value="C:TRAPPIII protein complex"/>
    <property type="evidence" value="ECO:0007669"/>
    <property type="project" value="TreeGrafter"/>
</dbReference>
<dbReference type="Gene3D" id="3.30.1380.20">
    <property type="entry name" value="Trafficking protein particle complex subunit 3"/>
    <property type="match status" value="1"/>
</dbReference>
<dbReference type="AlphaFoldDB" id="A0A9P7VCE0"/>